<protein>
    <submittedName>
        <fullName evidence="5">FMN reductase</fullName>
    </submittedName>
</protein>
<evidence type="ECO:0000313" key="6">
    <source>
        <dbReference type="Proteomes" id="UP000181942"/>
    </source>
</evidence>
<dbReference type="Pfam" id="PF03358">
    <property type="entry name" value="FMN_red"/>
    <property type="match status" value="1"/>
</dbReference>
<dbReference type="InterPro" id="IPR023932">
    <property type="entry name" value="CE1759_FMN_reduct"/>
</dbReference>
<dbReference type="GO" id="GO:0016491">
    <property type="term" value="F:oxidoreductase activity"/>
    <property type="evidence" value="ECO:0007669"/>
    <property type="project" value="UniProtKB-KW"/>
</dbReference>
<dbReference type="Gene3D" id="3.40.50.360">
    <property type="match status" value="1"/>
</dbReference>
<accession>A0A1I2AD10</accession>
<gene>
    <name evidence="5" type="ORF">SAMN02787118_101641</name>
</gene>
<dbReference type="InterPro" id="IPR005025">
    <property type="entry name" value="FMN_Rdtase-like_dom"/>
</dbReference>
<dbReference type="SUPFAM" id="SSF52218">
    <property type="entry name" value="Flavoproteins"/>
    <property type="match status" value="1"/>
</dbReference>
<dbReference type="InterPro" id="IPR051814">
    <property type="entry name" value="NAD(P)H-dep_FMN_reductase"/>
</dbReference>
<dbReference type="RefSeq" id="WP_075025749.1">
    <property type="nucleotide sequence ID" value="NZ_FONR01000001.1"/>
</dbReference>
<keyword evidence="2" id="KW-0288">FMN</keyword>
<evidence type="ECO:0000256" key="1">
    <source>
        <dbReference type="ARBA" id="ARBA00022630"/>
    </source>
</evidence>
<evidence type="ECO:0000256" key="2">
    <source>
        <dbReference type="ARBA" id="ARBA00022643"/>
    </source>
</evidence>
<keyword evidence="1" id="KW-0285">Flavoprotein</keyword>
<sequence length="243" mass="25462">MNNPPVAPRQVLTITVVNAGVSDPSSTRLLADRIAQKSIDALRDIGMAATVRSIDLGPLGVEIARSIVSGLPDPKVQDAIAQLAESDAIIAAAPVYKAGISGLFKSFADLIDNDLLIAKPVILAATGGSARHSMVVDDHLRPLFAFLRAIPMPTSLYAAPEDWGSTDLGKRIARAAGELSAVLRSGAGRDIADGNWAGYQHAFGGNATRAERSIEDVDFDTDLMRLATGKTARPQAGGRADAR</sequence>
<dbReference type="OrthoDB" id="1643408at2"/>
<evidence type="ECO:0000256" key="3">
    <source>
        <dbReference type="ARBA" id="ARBA00023002"/>
    </source>
</evidence>
<proteinExistence type="predicted"/>
<keyword evidence="3" id="KW-0560">Oxidoreductase</keyword>
<dbReference type="Proteomes" id="UP000181942">
    <property type="component" value="Unassembled WGS sequence"/>
</dbReference>
<dbReference type="PANTHER" id="PTHR43408">
    <property type="entry name" value="FMN REDUCTASE (NADPH)"/>
    <property type="match status" value="1"/>
</dbReference>
<reference evidence="5 6" key="1">
    <citation type="submission" date="2016-10" db="EMBL/GenBank/DDBJ databases">
        <authorList>
            <person name="de Groot N.N."/>
        </authorList>
    </citation>
    <scope>NUCLEOTIDE SEQUENCE [LARGE SCALE GENOMIC DNA]</scope>
    <source>
        <strain evidence="5 6">OK461</strain>
    </source>
</reference>
<name>A0A1I2AD10_9ACTN</name>
<organism evidence="5 6">
    <name type="scientific">Streptomyces mirabilis</name>
    <dbReference type="NCBI Taxonomy" id="68239"/>
    <lineage>
        <taxon>Bacteria</taxon>
        <taxon>Bacillati</taxon>
        <taxon>Actinomycetota</taxon>
        <taxon>Actinomycetes</taxon>
        <taxon>Kitasatosporales</taxon>
        <taxon>Streptomycetaceae</taxon>
        <taxon>Streptomyces</taxon>
    </lineage>
</organism>
<dbReference type="InterPro" id="IPR029039">
    <property type="entry name" value="Flavoprotein-like_sf"/>
</dbReference>
<evidence type="ECO:0000313" key="5">
    <source>
        <dbReference type="EMBL" id="SFE41786.1"/>
    </source>
</evidence>
<dbReference type="EMBL" id="FONR01000001">
    <property type="protein sequence ID" value="SFE41786.1"/>
    <property type="molecule type" value="Genomic_DNA"/>
</dbReference>
<evidence type="ECO:0000259" key="4">
    <source>
        <dbReference type="Pfam" id="PF03358"/>
    </source>
</evidence>
<feature type="domain" description="NADPH-dependent FMN reductase-like" evidence="4">
    <location>
        <begin position="13"/>
        <end position="163"/>
    </location>
</feature>
<dbReference type="NCBIfam" id="TIGR04037">
    <property type="entry name" value="LLM_duo_CE1759"/>
    <property type="match status" value="1"/>
</dbReference>
<dbReference type="AlphaFoldDB" id="A0A1I2AD10"/>
<dbReference type="PANTHER" id="PTHR43408:SF2">
    <property type="entry name" value="FMN REDUCTASE (NADPH)"/>
    <property type="match status" value="1"/>
</dbReference>